<evidence type="ECO:0000313" key="2">
    <source>
        <dbReference type="EMBL" id="RNF84356.1"/>
    </source>
</evidence>
<gene>
    <name evidence="2" type="ORF">EER27_08215</name>
</gene>
<feature type="chain" id="PRO_5018154643" description="Lipoprotein" evidence="1">
    <location>
        <begin position="20"/>
        <end position="181"/>
    </location>
</feature>
<dbReference type="OrthoDB" id="10018343at2"/>
<reference evidence="2 3" key="1">
    <citation type="submission" date="2018-11" db="EMBL/GenBank/DDBJ databases">
        <title>Lysobacter cryohumiis sp. nov., isolated from soil in the Tianshan Mountains, Xinjiang, China.</title>
        <authorList>
            <person name="Luo Y."/>
            <person name="Sheng H."/>
        </authorList>
    </citation>
    <scope>NUCLEOTIDE SEQUENCE [LARGE SCALE GENOMIC DNA]</scope>
    <source>
        <strain evidence="2 3">ZS60</strain>
    </source>
</reference>
<dbReference type="RefSeq" id="WP_123087542.1">
    <property type="nucleotide sequence ID" value="NZ_RIBS01000003.1"/>
</dbReference>
<feature type="signal peptide" evidence="1">
    <location>
        <begin position="1"/>
        <end position="19"/>
    </location>
</feature>
<dbReference type="PROSITE" id="PS51257">
    <property type="entry name" value="PROKAR_LIPOPROTEIN"/>
    <property type="match status" value="1"/>
</dbReference>
<keyword evidence="1" id="KW-0732">Signal</keyword>
<protein>
    <recommendedName>
        <fullName evidence="4">Lipoprotein</fullName>
    </recommendedName>
</protein>
<dbReference type="AlphaFoldDB" id="A0A3M8SY28"/>
<name>A0A3M8SY28_9GAMM</name>
<comment type="caution">
    <text evidence="2">The sequence shown here is derived from an EMBL/GenBank/DDBJ whole genome shotgun (WGS) entry which is preliminary data.</text>
</comment>
<keyword evidence="3" id="KW-1185">Reference proteome</keyword>
<evidence type="ECO:0008006" key="4">
    <source>
        <dbReference type="Google" id="ProtNLM"/>
    </source>
</evidence>
<dbReference type="EMBL" id="RIBS01000003">
    <property type="protein sequence ID" value="RNF84356.1"/>
    <property type="molecule type" value="Genomic_DNA"/>
</dbReference>
<dbReference type="Proteomes" id="UP000267049">
    <property type="component" value="Unassembled WGS sequence"/>
</dbReference>
<evidence type="ECO:0000256" key="1">
    <source>
        <dbReference type="SAM" id="SignalP"/>
    </source>
</evidence>
<sequence>MSKKFVFALAMVASLAACRDNNQATQEPVAPPAPTEATAPVVEPAPVAPVAPVAPPVAMVPALQAPLAGGVQTLPFRFHVAVEREVTAKKTGKVVREVGIEFFDGTVDEVDAQMAEAFKQGGYARDKGEPQGHAIRSVYKKSGSSDVLVWVRRGAPRGERFKLQQPDAKGTVYMAWDVAPN</sequence>
<organism evidence="2 3">
    <name type="scientific">Montanilutibacter psychrotolerans</name>
    <dbReference type="NCBI Taxonomy" id="1327343"/>
    <lineage>
        <taxon>Bacteria</taxon>
        <taxon>Pseudomonadati</taxon>
        <taxon>Pseudomonadota</taxon>
        <taxon>Gammaproteobacteria</taxon>
        <taxon>Lysobacterales</taxon>
        <taxon>Lysobacteraceae</taxon>
        <taxon>Montanilutibacter</taxon>
    </lineage>
</organism>
<accession>A0A3M8SY28</accession>
<evidence type="ECO:0000313" key="3">
    <source>
        <dbReference type="Proteomes" id="UP000267049"/>
    </source>
</evidence>
<proteinExistence type="predicted"/>